<keyword evidence="4 14" id="KW-0963">Cytoplasm</keyword>
<protein>
    <recommendedName>
        <fullName evidence="14">Dual-specificity RNA methyltransferase RlmN</fullName>
        <ecNumber evidence="14">2.1.1.192</ecNumber>
    </recommendedName>
    <alternativeName>
        <fullName evidence="14">23S rRNA (adenine(2503)-C(2))-methyltransferase</fullName>
    </alternativeName>
    <alternativeName>
        <fullName evidence="14">23S rRNA m2A2503 methyltransferase</fullName>
    </alternativeName>
    <alternativeName>
        <fullName evidence="14">Ribosomal RNA large subunit methyltransferase N</fullName>
    </alternativeName>
    <alternativeName>
        <fullName evidence="14">tRNA (adenine(37)-C(2))-methyltransferase</fullName>
    </alternativeName>
    <alternativeName>
        <fullName evidence="14">tRNA m2A37 methyltransferase</fullName>
    </alternativeName>
</protein>
<evidence type="ECO:0000256" key="3">
    <source>
        <dbReference type="ARBA" id="ARBA00022485"/>
    </source>
</evidence>
<comment type="cofactor">
    <cofactor evidence="14">
        <name>[4Fe-4S] cluster</name>
        <dbReference type="ChEBI" id="CHEBI:49883"/>
    </cofactor>
    <text evidence="14">Binds 1 [4Fe-4S] cluster. The cluster is coordinated with 3 cysteines and an exchangeable S-adenosyl-L-methionine.</text>
</comment>
<dbReference type="PIRSF" id="PIRSF006004">
    <property type="entry name" value="CHP00048"/>
    <property type="match status" value="1"/>
</dbReference>
<keyword evidence="12 14" id="KW-0411">Iron-sulfur</keyword>
<dbReference type="SUPFAM" id="SSF102114">
    <property type="entry name" value="Radical SAM enzymes"/>
    <property type="match status" value="1"/>
</dbReference>
<comment type="catalytic activity">
    <reaction evidence="14">
        <text>adenosine(2503) in 23S rRNA + 2 reduced [2Fe-2S]-[ferredoxin] + 2 S-adenosyl-L-methionine = 2-methyladenosine(2503) in 23S rRNA + 5'-deoxyadenosine + L-methionine + 2 oxidized [2Fe-2S]-[ferredoxin] + S-adenosyl-L-homocysteine</text>
        <dbReference type="Rhea" id="RHEA:42916"/>
        <dbReference type="Rhea" id="RHEA-COMP:10000"/>
        <dbReference type="Rhea" id="RHEA-COMP:10001"/>
        <dbReference type="Rhea" id="RHEA-COMP:10152"/>
        <dbReference type="Rhea" id="RHEA-COMP:10282"/>
        <dbReference type="ChEBI" id="CHEBI:17319"/>
        <dbReference type="ChEBI" id="CHEBI:33737"/>
        <dbReference type="ChEBI" id="CHEBI:33738"/>
        <dbReference type="ChEBI" id="CHEBI:57844"/>
        <dbReference type="ChEBI" id="CHEBI:57856"/>
        <dbReference type="ChEBI" id="CHEBI:59789"/>
        <dbReference type="ChEBI" id="CHEBI:74411"/>
        <dbReference type="ChEBI" id="CHEBI:74497"/>
        <dbReference type="EC" id="2.1.1.192"/>
    </reaction>
</comment>
<evidence type="ECO:0000256" key="10">
    <source>
        <dbReference type="ARBA" id="ARBA00022723"/>
    </source>
</evidence>
<keyword evidence="7 14" id="KW-0808">Transferase</keyword>
<comment type="catalytic activity">
    <reaction evidence="14">
        <text>adenosine(37) in tRNA + 2 reduced [2Fe-2S]-[ferredoxin] + 2 S-adenosyl-L-methionine = 2-methyladenosine(37) in tRNA + 5'-deoxyadenosine + L-methionine + 2 oxidized [2Fe-2S]-[ferredoxin] + S-adenosyl-L-homocysteine</text>
        <dbReference type="Rhea" id="RHEA:43332"/>
        <dbReference type="Rhea" id="RHEA-COMP:10000"/>
        <dbReference type="Rhea" id="RHEA-COMP:10001"/>
        <dbReference type="Rhea" id="RHEA-COMP:10162"/>
        <dbReference type="Rhea" id="RHEA-COMP:10485"/>
        <dbReference type="ChEBI" id="CHEBI:17319"/>
        <dbReference type="ChEBI" id="CHEBI:33737"/>
        <dbReference type="ChEBI" id="CHEBI:33738"/>
        <dbReference type="ChEBI" id="CHEBI:57844"/>
        <dbReference type="ChEBI" id="CHEBI:57856"/>
        <dbReference type="ChEBI" id="CHEBI:59789"/>
        <dbReference type="ChEBI" id="CHEBI:74411"/>
        <dbReference type="ChEBI" id="CHEBI:74497"/>
        <dbReference type="EC" id="2.1.1.192"/>
    </reaction>
</comment>
<dbReference type="GO" id="GO:0019843">
    <property type="term" value="F:rRNA binding"/>
    <property type="evidence" value="ECO:0007669"/>
    <property type="project" value="UniProtKB-UniRule"/>
</dbReference>
<dbReference type="InterPro" id="IPR004383">
    <property type="entry name" value="rRNA_lsu_MTrfase_RlmN/Cfr"/>
</dbReference>
<dbReference type="EC" id="2.1.1.192" evidence="14"/>
<keyword evidence="18" id="KW-1185">Reference proteome</keyword>
<dbReference type="Pfam" id="PF21016">
    <property type="entry name" value="RlmN_N"/>
    <property type="match status" value="1"/>
</dbReference>
<keyword evidence="3 14" id="KW-0004">4Fe-4S</keyword>
<dbReference type="GO" id="GO:0070475">
    <property type="term" value="P:rRNA base methylation"/>
    <property type="evidence" value="ECO:0007669"/>
    <property type="project" value="UniProtKB-UniRule"/>
</dbReference>
<feature type="binding site" evidence="14">
    <location>
        <begin position="264"/>
        <end position="266"/>
    </location>
    <ligand>
        <name>S-adenosyl-L-methionine</name>
        <dbReference type="ChEBI" id="CHEBI:59789"/>
    </ligand>
</feature>
<dbReference type="SFLD" id="SFLDG01062">
    <property type="entry name" value="methyltransferase_(Class_A)"/>
    <property type="match status" value="1"/>
</dbReference>
<dbReference type="GO" id="GO:0051539">
    <property type="term" value="F:4 iron, 4 sulfur cluster binding"/>
    <property type="evidence" value="ECO:0007669"/>
    <property type="project" value="UniProtKB-UniRule"/>
</dbReference>
<accession>A0A1T4RYS5</accession>
<dbReference type="GO" id="GO:0002935">
    <property type="term" value="F:tRNA (adenine(37)-C2)-methyltransferase activity"/>
    <property type="evidence" value="ECO:0007669"/>
    <property type="project" value="UniProtKB-UniRule"/>
</dbReference>
<evidence type="ECO:0000256" key="15">
    <source>
        <dbReference type="SAM" id="MobiDB-lite"/>
    </source>
</evidence>
<dbReference type="PANTHER" id="PTHR30544">
    <property type="entry name" value="23S RRNA METHYLTRANSFERASE"/>
    <property type="match status" value="1"/>
</dbReference>
<evidence type="ECO:0000256" key="7">
    <source>
        <dbReference type="ARBA" id="ARBA00022679"/>
    </source>
</evidence>
<proteinExistence type="inferred from homology"/>
<dbReference type="InterPro" id="IPR048641">
    <property type="entry name" value="RlmN_N"/>
</dbReference>
<feature type="active site" description="S-methylcysteine intermediate" evidence="14">
    <location>
        <position position="384"/>
    </location>
</feature>
<evidence type="ECO:0000256" key="2">
    <source>
        <dbReference type="ARBA" id="ARBA00007544"/>
    </source>
</evidence>
<keyword evidence="11 14" id="KW-0408">Iron</keyword>
<dbReference type="CDD" id="cd01335">
    <property type="entry name" value="Radical_SAM"/>
    <property type="match status" value="1"/>
</dbReference>
<dbReference type="InterPro" id="IPR058240">
    <property type="entry name" value="rSAM_sf"/>
</dbReference>
<dbReference type="GO" id="GO:0030488">
    <property type="term" value="P:tRNA methylation"/>
    <property type="evidence" value="ECO:0007669"/>
    <property type="project" value="UniProtKB-UniRule"/>
</dbReference>
<dbReference type="NCBIfam" id="TIGR00048">
    <property type="entry name" value="rRNA_mod_RlmN"/>
    <property type="match status" value="1"/>
</dbReference>
<name>A0A1T4RYS5_9HYPH</name>
<dbReference type="GO" id="GO:0005737">
    <property type="term" value="C:cytoplasm"/>
    <property type="evidence" value="ECO:0007669"/>
    <property type="project" value="UniProtKB-SubCell"/>
</dbReference>
<keyword evidence="10 14" id="KW-0479">Metal-binding</keyword>
<organism evidence="17 18">
    <name type="scientific">Consotaella salsifontis</name>
    <dbReference type="NCBI Taxonomy" id="1365950"/>
    <lineage>
        <taxon>Bacteria</taxon>
        <taxon>Pseudomonadati</taxon>
        <taxon>Pseudomonadota</taxon>
        <taxon>Alphaproteobacteria</taxon>
        <taxon>Hyphomicrobiales</taxon>
        <taxon>Aurantimonadaceae</taxon>
        <taxon>Consotaella</taxon>
    </lineage>
</organism>
<feature type="region of interest" description="Disordered" evidence="15">
    <location>
        <begin position="1"/>
        <end position="29"/>
    </location>
</feature>
<reference evidence="17 18" key="1">
    <citation type="submission" date="2017-02" db="EMBL/GenBank/DDBJ databases">
        <authorList>
            <person name="Peterson S.W."/>
        </authorList>
    </citation>
    <scope>NUCLEOTIDE SEQUENCE [LARGE SCALE GENOMIC DNA]</scope>
    <source>
        <strain evidence="17 18">USBA 369</strain>
    </source>
</reference>
<comment type="function">
    <text evidence="14">Specifically methylates position 2 of adenine 2503 in 23S rRNA and position 2 of adenine 37 in tRNAs. m2A2503 modification seems to play a crucial role in the proofreading step occurring at the peptidyl transferase center and thus would serve to optimize ribosomal fidelity.</text>
</comment>
<keyword evidence="5 14" id="KW-0698">rRNA processing</keyword>
<dbReference type="Proteomes" id="UP000190135">
    <property type="component" value="Unassembled WGS sequence"/>
</dbReference>
<dbReference type="InterPro" id="IPR027492">
    <property type="entry name" value="RNA_MTrfase_RlmN"/>
</dbReference>
<sequence>MALSLDLASPDSRPRVAPPAPAERAGDKPSLIGLDREGLAKALEDVGVPQKQLRMRVTQLWHWLYVRGVSDFSAMANVAKDLRQRLDEAYSIARPEIVEEKISTDGTRKWLFRFASRGAGRPVEIETVYIPEEGRGTLCVSSQVGCTLTCTFCHTGTQKLVRNLFPDEIVGQVLTARDRLGDFPDAATPAGAIVPSEGRLISNVVMMGMGEPLYNYDNVKQALSVVSDGEGLSLSKRRITLSTSGVVPMIPRAGEEMGVMLAISLHAVTDELRDKLVPINRKYPLEELLAACRAYPGLSNARRITFEYVMLKGVNDSMADAKELVRLLKGIPAKINLIPFNPWPGSPYECSDWDQIERFADYVNQAGYASPIRTPRGRDIFAACGQLKSESERLRKTERVALEGIAMPADWGHEHAR</sequence>
<dbReference type="OrthoDB" id="9793973at2"/>
<dbReference type="AlphaFoldDB" id="A0A1T4RYS5"/>
<evidence type="ECO:0000256" key="12">
    <source>
        <dbReference type="ARBA" id="ARBA00023014"/>
    </source>
</evidence>
<feature type="active site" description="Proton acceptor" evidence="14">
    <location>
        <position position="126"/>
    </location>
</feature>
<feature type="binding site" evidence="14">
    <location>
        <position position="242"/>
    </location>
    <ligand>
        <name>S-adenosyl-L-methionine</name>
        <dbReference type="ChEBI" id="CHEBI:59789"/>
    </ligand>
</feature>
<dbReference type="RefSeq" id="WP_078708819.1">
    <property type="nucleotide sequence ID" value="NZ_FUXL01000008.1"/>
</dbReference>
<feature type="binding site" evidence="14">
    <location>
        <position position="150"/>
    </location>
    <ligand>
        <name>[4Fe-4S] cluster</name>
        <dbReference type="ChEBI" id="CHEBI:49883"/>
        <note>4Fe-4S-S-AdoMet</note>
    </ligand>
</feature>
<evidence type="ECO:0000256" key="8">
    <source>
        <dbReference type="ARBA" id="ARBA00022691"/>
    </source>
</evidence>
<dbReference type="STRING" id="1365950.SAMN05428963_10883"/>
<evidence type="ECO:0000256" key="1">
    <source>
        <dbReference type="ARBA" id="ARBA00004496"/>
    </source>
</evidence>
<dbReference type="PANTHER" id="PTHR30544:SF5">
    <property type="entry name" value="RADICAL SAM CORE DOMAIN-CONTAINING PROTEIN"/>
    <property type="match status" value="1"/>
</dbReference>
<evidence type="ECO:0000256" key="11">
    <source>
        <dbReference type="ARBA" id="ARBA00023004"/>
    </source>
</evidence>
<feature type="binding site" evidence="14">
    <location>
        <position position="341"/>
    </location>
    <ligand>
        <name>S-adenosyl-L-methionine</name>
        <dbReference type="ChEBI" id="CHEBI:59789"/>
    </ligand>
</feature>
<dbReference type="EMBL" id="FUXL01000008">
    <property type="protein sequence ID" value="SKA21067.1"/>
    <property type="molecule type" value="Genomic_DNA"/>
</dbReference>
<comment type="miscellaneous">
    <text evidence="14">Reaction proceeds by a ping-pong mechanism involving intermediate methylation of a conserved cysteine residue.</text>
</comment>
<feature type="binding site" evidence="14">
    <location>
        <begin position="210"/>
        <end position="211"/>
    </location>
    <ligand>
        <name>S-adenosyl-L-methionine</name>
        <dbReference type="ChEBI" id="CHEBI:59789"/>
    </ligand>
</feature>
<evidence type="ECO:0000313" key="17">
    <source>
        <dbReference type="EMBL" id="SKA21067.1"/>
    </source>
</evidence>
<comment type="caution">
    <text evidence="14">Lacks conserved residue(s) required for the propagation of feature annotation.</text>
</comment>
<dbReference type="InterPro" id="IPR040072">
    <property type="entry name" value="Methyltransferase_A"/>
</dbReference>
<keyword evidence="6 14" id="KW-0489">Methyltransferase</keyword>
<evidence type="ECO:0000256" key="5">
    <source>
        <dbReference type="ARBA" id="ARBA00022552"/>
    </source>
</evidence>
<keyword evidence="8 14" id="KW-0949">S-adenosyl-L-methionine</keyword>
<gene>
    <name evidence="14" type="primary">rlmN</name>
    <name evidence="17" type="ORF">SAMN05428963_10883</name>
</gene>
<dbReference type="SFLD" id="SFLDF00275">
    <property type="entry name" value="adenosine_C2_methyltransferase"/>
    <property type="match status" value="1"/>
</dbReference>
<dbReference type="HAMAP" id="MF_01849">
    <property type="entry name" value="RNA_methyltr_RlmN"/>
    <property type="match status" value="1"/>
</dbReference>
<dbReference type="GO" id="GO:0046872">
    <property type="term" value="F:metal ion binding"/>
    <property type="evidence" value="ECO:0007669"/>
    <property type="project" value="UniProtKB-KW"/>
</dbReference>
<dbReference type="SFLD" id="SFLDS00029">
    <property type="entry name" value="Radical_SAM"/>
    <property type="match status" value="1"/>
</dbReference>
<evidence type="ECO:0000313" key="18">
    <source>
        <dbReference type="Proteomes" id="UP000190135"/>
    </source>
</evidence>
<dbReference type="GO" id="GO:0000049">
    <property type="term" value="F:tRNA binding"/>
    <property type="evidence" value="ECO:0007669"/>
    <property type="project" value="UniProtKB-UniRule"/>
</dbReference>
<evidence type="ECO:0000256" key="14">
    <source>
        <dbReference type="HAMAP-Rule" id="MF_01849"/>
    </source>
</evidence>
<feature type="domain" description="Radical SAM core" evidence="16">
    <location>
        <begin position="132"/>
        <end position="373"/>
    </location>
</feature>
<feature type="binding site" evidence="14">
    <location>
        <position position="146"/>
    </location>
    <ligand>
        <name>[4Fe-4S] cluster</name>
        <dbReference type="ChEBI" id="CHEBI:49883"/>
        <note>4Fe-4S-S-AdoMet</note>
    </ligand>
</feature>
<comment type="similarity">
    <text evidence="2 14">Belongs to the radical SAM superfamily. RlmN family.</text>
</comment>
<evidence type="ECO:0000256" key="9">
    <source>
        <dbReference type="ARBA" id="ARBA00022694"/>
    </source>
</evidence>
<dbReference type="FunFam" id="3.20.20.70:FF:000008">
    <property type="entry name" value="Dual-specificity RNA methyltransferase RlmN"/>
    <property type="match status" value="1"/>
</dbReference>
<dbReference type="PROSITE" id="PS51918">
    <property type="entry name" value="RADICAL_SAM"/>
    <property type="match status" value="1"/>
</dbReference>
<evidence type="ECO:0000256" key="6">
    <source>
        <dbReference type="ARBA" id="ARBA00022603"/>
    </source>
</evidence>
<comment type="subcellular location">
    <subcellularLocation>
        <location evidence="1 14">Cytoplasm</location>
    </subcellularLocation>
</comment>
<dbReference type="GO" id="GO:0070040">
    <property type="term" value="F:rRNA (adenine(2503)-C2-)-methyltransferase activity"/>
    <property type="evidence" value="ECO:0007669"/>
    <property type="project" value="UniProtKB-UniRule"/>
</dbReference>
<dbReference type="Pfam" id="PF04055">
    <property type="entry name" value="Radical_SAM"/>
    <property type="match status" value="1"/>
</dbReference>
<keyword evidence="13 14" id="KW-1015">Disulfide bond</keyword>
<dbReference type="Gene3D" id="3.20.20.70">
    <property type="entry name" value="Aldolase class I"/>
    <property type="match status" value="1"/>
</dbReference>
<dbReference type="InterPro" id="IPR007197">
    <property type="entry name" value="rSAM"/>
</dbReference>
<dbReference type="InterPro" id="IPR013785">
    <property type="entry name" value="Aldolase_TIM"/>
</dbReference>
<evidence type="ECO:0000259" key="16">
    <source>
        <dbReference type="PROSITE" id="PS51918"/>
    </source>
</evidence>
<keyword evidence="9 14" id="KW-0819">tRNA processing</keyword>
<feature type="binding site" evidence="14">
    <location>
        <position position="153"/>
    </location>
    <ligand>
        <name>[4Fe-4S] cluster</name>
        <dbReference type="ChEBI" id="CHEBI:49883"/>
        <note>4Fe-4S-S-AdoMet</note>
    </ligand>
</feature>
<evidence type="ECO:0000256" key="13">
    <source>
        <dbReference type="ARBA" id="ARBA00023157"/>
    </source>
</evidence>
<dbReference type="Gene3D" id="1.10.150.530">
    <property type="match status" value="1"/>
</dbReference>
<evidence type="ECO:0000256" key="4">
    <source>
        <dbReference type="ARBA" id="ARBA00022490"/>
    </source>
</evidence>